<dbReference type="InterPro" id="IPR014710">
    <property type="entry name" value="RmlC-like_jellyroll"/>
</dbReference>
<evidence type="ECO:0000256" key="5">
    <source>
        <dbReference type="ARBA" id="ARBA00022833"/>
    </source>
</evidence>
<dbReference type="GO" id="GO:0042840">
    <property type="term" value="P:D-glucuronate catabolic process"/>
    <property type="evidence" value="ECO:0007669"/>
    <property type="project" value="TreeGrafter"/>
</dbReference>
<evidence type="ECO:0000256" key="4">
    <source>
        <dbReference type="ARBA" id="ARBA00022723"/>
    </source>
</evidence>
<dbReference type="PANTHER" id="PTHR38461">
    <property type="entry name" value="4-DEOXY-L-THREO-5-HEXOSULOSE-URONATE KETOL-ISOMERASE"/>
    <property type="match status" value="1"/>
</dbReference>
<comment type="caution">
    <text evidence="8">The sequence shown here is derived from an EMBL/GenBank/DDBJ whole genome shotgun (WGS) entry which is preliminary data.</text>
</comment>
<dbReference type="PANTHER" id="PTHR38461:SF1">
    <property type="entry name" value="4-DEOXY-L-THREO-5-HEXOSULOSE-URONATE KETOL-ISOMERASE"/>
    <property type="match status" value="1"/>
</dbReference>
<dbReference type="SUPFAM" id="SSF51182">
    <property type="entry name" value="RmlC-like cupins"/>
    <property type="match status" value="1"/>
</dbReference>
<dbReference type="CDD" id="cd20294">
    <property type="entry name" value="cupin_KduI_N"/>
    <property type="match status" value="1"/>
</dbReference>
<dbReference type="NCBIfam" id="NF002091">
    <property type="entry name" value="PRK00924.1"/>
    <property type="match status" value="1"/>
</dbReference>
<dbReference type="Pfam" id="PF04962">
    <property type="entry name" value="KduI"/>
    <property type="match status" value="1"/>
</dbReference>
<sequence length="278" mass="31057">MTMPVRQAISPVEARGFDTQELRRNFLIESIFTPGRIGLTYSHLDRTIVGGAMPLAGEIVLATEKQVGSDPFLKRREMGVFNIGGAGEVVIDGEAMIAESTDCIYVPAGTGDVRFRSRSSDDPAKFYLVSTPAHTAHPVRRITAEDANRLDLGAQSDANRRILRQYIHPDICETCQLVMGMTVIEDGSVWNTMPCHTHDRRTEFYLYFDMASQTRVFHFMGEPDETRHLVVANEQAILSPGWSIHCGAGTGRYAFIWSMAGDNQDFNDMDFVAMEDLR</sequence>
<comment type="function">
    <text evidence="7">Catalyzes the isomerization of 5-dehydro-4-deoxy-D-glucuronate to 3-deoxy-D-glycero-2,5-hexodiulosonate.</text>
</comment>
<keyword evidence="5 7" id="KW-0862">Zinc</keyword>
<dbReference type="AlphaFoldDB" id="A0AAE2ZRA3"/>
<dbReference type="CDD" id="cd20491">
    <property type="entry name" value="cupin_KduI_C"/>
    <property type="match status" value="1"/>
</dbReference>
<dbReference type="Proteomes" id="UP001196509">
    <property type="component" value="Unassembled WGS sequence"/>
</dbReference>
<dbReference type="InterPro" id="IPR007045">
    <property type="entry name" value="KduI"/>
</dbReference>
<feature type="binding site" evidence="7">
    <location>
        <position position="245"/>
    </location>
    <ligand>
        <name>Zn(2+)</name>
        <dbReference type="ChEBI" id="CHEBI:29105"/>
    </ligand>
</feature>
<accession>A0AAE2ZRA3</accession>
<dbReference type="RefSeq" id="WP_220231283.1">
    <property type="nucleotide sequence ID" value="NZ_JAICBX010000007.1"/>
</dbReference>
<dbReference type="Gene3D" id="2.60.120.10">
    <property type="entry name" value="Jelly Rolls"/>
    <property type="match status" value="1"/>
</dbReference>
<keyword evidence="4 7" id="KW-0479">Metal-binding</keyword>
<name>A0AAE2ZRA3_9HYPH</name>
<dbReference type="InterPro" id="IPR027449">
    <property type="entry name" value="KduI_N"/>
</dbReference>
<evidence type="ECO:0000313" key="9">
    <source>
        <dbReference type="Proteomes" id="UP001196509"/>
    </source>
</evidence>
<comment type="catalytic activity">
    <reaction evidence="1 7">
        <text>5-dehydro-4-deoxy-D-glucuronate = 3-deoxy-D-glycero-2,5-hexodiulosonate</text>
        <dbReference type="Rhea" id="RHEA:23896"/>
        <dbReference type="ChEBI" id="CHEBI:17117"/>
        <dbReference type="ChEBI" id="CHEBI:29071"/>
        <dbReference type="EC" id="5.3.1.17"/>
    </reaction>
</comment>
<gene>
    <name evidence="7 8" type="primary">kduI</name>
    <name evidence="8" type="ORF">K1W69_25350</name>
</gene>
<dbReference type="InterPro" id="IPR021120">
    <property type="entry name" value="KduI/IolB_isomerase"/>
</dbReference>
<dbReference type="GO" id="GO:0045490">
    <property type="term" value="P:pectin catabolic process"/>
    <property type="evidence" value="ECO:0007669"/>
    <property type="project" value="UniProtKB-UniRule"/>
</dbReference>
<keyword evidence="9" id="KW-1185">Reference proteome</keyword>
<evidence type="ECO:0000256" key="2">
    <source>
        <dbReference type="ARBA" id="ARBA00005148"/>
    </source>
</evidence>
<evidence type="ECO:0000256" key="3">
    <source>
        <dbReference type="ARBA" id="ARBA00008086"/>
    </source>
</evidence>
<evidence type="ECO:0000256" key="6">
    <source>
        <dbReference type="ARBA" id="ARBA00023235"/>
    </source>
</evidence>
<feature type="binding site" evidence="7">
    <location>
        <position position="203"/>
    </location>
    <ligand>
        <name>Zn(2+)</name>
        <dbReference type="ChEBI" id="CHEBI:29105"/>
    </ligand>
</feature>
<reference evidence="8" key="1">
    <citation type="submission" date="2021-08" db="EMBL/GenBank/DDBJ databases">
        <title>Hoeflea bacterium WL0058 sp. nov., isolated from the sediment.</title>
        <authorList>
            <person name="Wang L."/>
            <person name="Zhang D."/>
        </authorList>
    </citation>
    <scope>NUCLEOTIDE SEQUENCE</scope>
    <source>
        <strain evidence="8">WL0058</strain>
    </source>
</reference>
<proteinExistence type="inferred from homology"/>
<organism evidence="8 9">
    <name type="scientific">Flavimaribacter sediminis</name>
    <dbReference type="NCBI Taxonomy" id="2865987"/>
    <lineage>
        <taxon>Bacteria</taxon>
        <taxon>Pseudomonadati</taxon>
        <taxon>Pseudomonadota</taxon>
        <taxon>Alphaproteobacteria</taxon>
        <taxon>Hyphomicrobiales</taxon>
        <taxon>Rhizobiaceae</taxon>
        <taxon>Flavimaribacter</taxon>
    </lineage>
</organism>
<comment type="pathway">
    <text evidence="2 7">Glycan metabolism; pectin degradation; 2-dehydro-3-deoxy-D-gluconate from pectin: step 4/5.</text>
</comment>
<comment type="similarity">
    <text evidence="3 7">Belongs to the KduI family.</text>
</comment>
<protein>
    <recommendedName>
        <fullName evidence="7">4-deoxy-L-threo-5-hexosulose-uronate ketol-isomerase</fullName>
        <ecNumber evidence="7">5.3.1.17</ecNumber>
    </recommendedName>
    <alternativeName>
        <fullName evidence="7">5-keto-4-deoxyuronate isomerase</fullName>
    </alternativeName>
    <alternativeName>
        <fullName evidence="7">DKI isomerase</fullName>
    </alternativeName>
</protein>
<keyword evidence="6 7" id="KW-0413">Isomerase</keyword>
<feature type="binding site" evidence="7">
    <location>
        <position position="196"/>
    </location>
    <ligand>
        <name>Zn(2+)</name>
        <dbReference type="ChEBI" id="CHEBI:29105"/>
    </ligand>
</feature>
<evidence type="ECO:0000256" key="1">
    <source>
        <dbReference type="ARBA" id="ARBA00000552"/>
    </source>
</evidence>
<dbReference type="Gene3D" id="2.60.120.520">
    <property type="entry name" value="pectin degrading enzyme 5-keto 4- deoxyuronate isomerase, domain 1"/>
    <property type="match status" value="1"/>
</dbReference>
<dbReference type="GO" id="GO:0019698">
    <property type="term" value="P:D-galacturonate catabolic process"/>
    <property type="evidence" value="ECO:0007669"/>
    <property type="project" value="TreeGrafter"/>
</dbReference>
<feature type="binding site" evidence="7">
    <location>
        <position position="198"/>
    </location>
    <ligand>
        <name>Zn(2+)</name>
        <dbReference type="ChEBI" id="CHEBI:29105"/>
    </ligand>
</feature>
<dbReference type="EMBL" id="JAICBX010000007">
    <property type="protein sequence ID" value="MBW8640544.1"/>
    <property type="molecule type" value="Genomic_DNA"/>
</dbReference>
<dbReference type="InterPro" id="IPR011051">
    <property type="entry name" value="RmlC_Cupin_sf"/>
</dbReference>
<dbReference type="PIRSF" id="PIRSF006625">
    <property type="entry name" value="KduI"/>
    <property type="match status" value="1"/>
</dbReference>
<evidence type="ECO:0000256" key="7">
    <source>
        <dbReference type="HAMAP-Rule" id="MF_00687"/>
    </source>
</evidence>
<dbReference type="GO" id="GO:0008697">
    <property type="term" value="F:4-deoxy-L-threo-5-hexosulose-uronate ketol-isomerase activity"/>
    <property type="evidence" value="ECO:0007669"/>
    <property type="project" value="UniProtKB-UniRule"/>
</dbReference>
<dbReference type="HAMAP" id="MF_00687">
    <property type="entry name" value="KduI"/>
    <property type="match status" value="1"/>
</dbReference>
<comment type="cofactor">
    <cofactor evidence="7">
        <name>Zn(2+)</name>
        <dbReference type="ChEBI" id="CHEBI:29105"/>
    </cofactor>
    <text evidence="7">Binds 1 zinc ion per subunit.</text>
</comment>
<dbReference type="EC" id="5.3.1.17" evidence="7"/>
<evidence type="ECO:0000313" key="8">
    <source>
        <dbReference type="EMBL" id="MBW8640544.1"/>
    </source>
</evidence>
<dbReference type="GO" id="GO:0008270">
    <property type="term" value="F:zinc ion binding"/>
    <property type="evidence" value="ECO:0007669"/>
    <property type="project" value="UniProtKB-UniRule"/>
</dbReference>